<dbReference type="AlphaFoldDB" id="A0A0F6YM27"/>
<keyword evidence="1" id="KW-0812">Transmembrane</keyword>
<keyword evidence="3" id="KW-1185">Reference proteome</keyword>
<dbReference type="STRING" id="927083.DB32_008040"/>
<evidence type="ECO:0000256" key="1">
    <source>
        <dbReference type="SAM" id="Phobius"/>
    </source>
</evidence>
<protein>
    <submittedName>
        <fullName evidence="2">Uncharacterized protein</fullName>
    </submittedName>
</protein>
<dbReference type="EMBL" id="CP011125">
    <property type="protein sequence ID" value="AKF10891.1"/>
    <property type="molecule type" value="Genomic_DNA"/>
</dbReference>
<organism evidence="2 3">
    <name type="scientific">Sandaracinus amylolyticus</name>
    <dbReference type="NCBI Taxonomy" id="927083"/>
    <lineage>
        <taxon>Bacteria</taxon>
        <taxon>Pseudomonadati</taxon>
        <taxon>Myxococcota</taxon>
        <taxon>Polyangia</taxon>
        <taxon>Polyangiales</taxon>
        <taxon>Sandaracinaceae</taxon>
        <taxon>Sandaracinus</taxon>
    </lineage>
</organism>
<dbReference type="KEGG" id="samy:DB32_008040"/>
<accession>A0A0F6YM27</accession>
<keyword evidence="1" id="KW-0472">Membrane</keyword>
<keyword evidence="1" id="KW-1133">Transmembrane helix</keyword>
<sequence>MLLLAPKEDDMDRASSRSGWAALAAGLLVALPAHAQEMPTAANAGEELAETMRTGIVPLFTAMGAGMLFMAVLVVLAVMMLRPRLPSQLSGA</sequence>
<evidence type="ECO:0000313" key="2">
    <source>
        <dbReference type="EMBL" id="AKF10891.1"/>
    </source>
</evidence>
<feature type="transmembrane region" description="Helical" evidence="1">
    <location>
        <begin position="59"/>
        <end position="81"/>
    </location>
</feature>
<reference evidence="2 3" key="1">
    <citation type="submission" date="2015-03" db="EMBL/GenBank/DDBJ databases">
        <title>Genome assembly of Sandaracinus amylolyticus DSM 53668.</title>
        <authorList>
            <person name="Sharma G."/>
            <person name="Subramanian S."/>
        </authorList>
    </citation>
    <scope>NUCLEOTIDE SEQUENCE [LARGE SCALE GENOMIC DNA]</scope>
    <source>
        <strain evidence="2 3">DSM 53668</strain>
    </source>
</reference>
<dbReference type="RefSeq" id="WP_053237812.1">
    <property type="nucleotide sequence ID" value="NZ_CP011125.1"/>
</dbReference>
<proteinExistence type="predicted"/>
<gene>
    <name evidence="2" type="ORF">DB32_008040</name>
</gene>
<evidence type="ECO:0000313" key="3">
    <source>
        <dbReference type="Proteomes" id="UP000034883"/>
    </source>
</evidence>
<name>A0A0F6YM27_9BACT</name>
<dbReference type="Proteomes" id="UP000034883">
    <property type="component" value="Chromosome"/>
</dbReference>